<evidence type="ECO:0000256" key="1">
    <source>
        <dbReference type="SAM" id="MobiDB-lite"/>
    </source>
</evidence>
<organism evidence="2 3">
    <name type="scientific">Dibothriocephalus latus</name>
    <name type="common">Fish tapeworm</name>
    <name type="synonym">Diphyllobothrium latum</name>
    <dbReference type="NCBI Taxonomy" id="60516"/>
    <lineage>
        <taxon>Eukaryota</taxon>
        <taxon>Metazoa</taxon>
        <taxon>Spiralia</taxon>
        <taxon>Lophotrochozoa</taxon>
        <taxon>Platyhelminthes</taxon>
        <taxon>Cestoda</taxon>
        <taxon>Eucestoda</taxon>
        <taxon>Diphyllobothriidea</taxon>
        <taxon>Diphyllobothriidae</taxon>
        <taxon>Dibothriocephalus</taxon>
    </lineage>
</organism>
<feature type="compositionally biased region" description="Acidic residues" evidence="1">
    <location>
        <begin position="27"/>
        <end position="43"/>
    </location>
</feature>
<sequence>MNRVLEEPNEPAPDNTLDYGYEGGISDGEEDPHEEGEKDDDESSPSNLASLASGSQLYENVGENTRSRNSRAHGTLYRAFNVLDDLPNQDSNLHLVMPTTFPRPPPPPQ</sequence>
<gene>
    <name evidence="2" type="ORF">DILT_LOCUS3579</name>
</gene>
<keyword evidence="3" id="KW-1185">Reference proteome</keyword>
<dbReference type="Proteomes" id="UP000281553">
    <property type="component" value="Unassembled WGS sequence"/>
</dbReference>
<feature type="region of interest" description="Disordered" evidence="1">
    <location>
        <begin position="1"/>
        <end position="72"/>
    </location>
</feature>
<name>A0A3P6TLS1_DIBLA</name>
<evidence type="ECO:0000313" key="2">
    <source>
        <dbReference type="EMBL" id="VDK84349.1"/>
    </source>
</evidence>
<evidence type="ECO:0000313" key="3">
    <source>
        <dbReference type="Proteomes" id="UP000281553"/>
    </source>
</evidence>
<proteinExistence type="predicted"/>
<reference evidence="2 3" key="1">
    <citation type="submission" date="2018-11" db="EMBL/GenBank/DDBJ databases">
        <authorList>
            <consortium name="Pathogen Informatics"/>
        </authorList>
    </citation>
    <scope>NUCLEOTIDE SEQUENCE [LARGE SCALE GENOMIC DNA]</scope>
</reference>
<accession>A0A3P6TLS1</accession>
<feature type="compositionally biased region" description="Polar residues" evidence="1">
    <location>
        <begin position="44"/>
        <end position="64"/>
    </location>
</feature>
<dbReference type="AlphaFoldDB" id="A0A3P6TLS1"/>
<protein>
    <submittedName>
        <fullName evidence="2">Uncharacterized protein</fullName>
    </submittedName>
</protein>
<dbReference type="EMBL" id="UYRU01043894">
    <property type="protein sequence ID" value="VDK84349.1"/>
    <property type="molecule type" value="Genomic_DNA"/>
</dbReference>